<accession>A0AC35UBP6</accession>
<proteinExistence type="predicted"/>
<name>A0AC35UBP6_9BILA</name>
<organism evidence="1 2">
    <name type="scientific">Rhabditophanes sp. KR3021</name>
    <dbReference type="NCBI Taxonomy" id="114890"/>
    <lineage>
        <taxon>Eukaryota</taxon>
        <taxon>Metazoa</taxon>
        <taxon>Ecdysozoa</taxon>
        <taxon>Nematoda</taxon>
        <taxon>Chromadorea</taxon>
        <taxon>Rhabditida</taxon>
        <taxon>Tylenchina</taxon>
        <taxon>Panagrolaimomorpha</taxon>
        <taxon>Strongyloidoidea</taxon>
        <taxon>Alloionematidae</taxon>
        <taxon>Rhabditophanes</taxon>
    </lineage>
</organism>
<protein>
    <submittedName>
        <fullName evidence="2">Neural proliferation differentiation and control protein 1</fullName>
    </submittedName>
</protein>
<evidence type="ECO:0000313" key="1">
    <source>
        <dbReference type="Proteomes" id="UP000095286"/>
    </source>
</evidence>
<dbReference type="WBParaSite" id="RSKR_0000968200.1">
    <property type="protein sequence ID" value="RSKR_0000968200.1"/>
    <property type="gene ID" value="RSKR_0000968200"/>
</dbReference>
<dbReference type="Proteomes" id="UP000095286">
    <property type="component" value="Unplaced"/>
</dbReference>
<evidence type="ECO:0000313" key="2">
    <source>
        <dbReference type="WBParaSite" id="RSKR_0000968200.1"/>
    </source>
</evidence>
<sequence length="95" mass="10860">MYQLYAEERRLKEQAKKRQTREQRPPPEESEDGRVDGKEVVREDFEYNQDGAMELPLDPPNSPSLTNGRPKTTYHSSPAVPETATLEKSILEGTN</sequence>
<reference evidence="2" key="1">
    <citation type="submission" date="2016-11" db="UniProtKB">
        <authorList>
            <consortium name="WormBaseParasite"/>
        </authorList>
    </citation>
    <scope>IDENTIFICATION</scope>
    <source>
        <strain evidence="2">KR3021</strain>
    </source>
</reference>